<dbReference type="Gene3D" id="1.10.3720.10">
    <property type="entry name" value="MetI-like"/>
    <property type="match status" value="1"/>
</dbReference>
<dbReference type="GO" id="GO:0015833">
    <property type="term" value="P:peptide transport"/>
    <property type="evidence" value="ECO:0007669"/>
    <property type="project" value="UniProtKB-KW"/>
</dbReference>
<feature type="transmembrane region" description="Helical" evidence="10">
    <location>
        <begin position="44"/>
        <end position="61"/>
    </location>
</feature>
<dbReference type="InterPro" id="IPR035906">
    <property type="entry name" value="MetI-like_sf"/>
</dbReference>
<dbReference type="PROSITE" id="PS50928">
    <property type="entry name" value="ABC_TM1"/>
    <property type="match status" value="1"/>
</dbReference>
<evidence type="ECO:0000256" key="8">
    <source>
        <dbReference type="ARBA" id="ARBA00023136"/>
    </source>
</evidence>
<dbReference type="InterPro" id="IPR000515">
    <property type="entry name" value="MetI-like"/>
</dbReference>
<evidence type="ECO:0000256" key="4">
    <source>
        <dbReference type="ARBA" id="ARBA00022692"/>
    </source>
</evidence>
<dbReference type="HOGENOM" id="CLU_028518_1_2_0"/>
<evidence type="ECO:0000256" key="5">
    <source>
        <dbReference type="ARBA" id="ARBA00022856"/>
    </source>
</evidence>
<feature type="transmembrane region" description="Helical" evidence="10">
    <location>
        <begin position="136"/>
        <end position="159"/>
    </location>
</feature>
<dbReference type="STRING" id="454171.CP488_00113"/>
<proteinExistence type="inferred from homology"/>
<dbReference type="GO" id="GO:0005886">
    <property type="term" value="C:plasma membrane"/>
    <property type="evidence" value="ECO:0007669"/>
    <property type="project" value="UniProtKB-SubCell"/>
</dbReference>
<dbReference type="GO" id="GO:0055085">
    <property type="term" value="P:transmembrane transport"/>
    <property type="evidence" value="ECO:0007669"/>
    <property type="project" value="InterPro"/>
</dbReference>
<dbReference type="OrthoDB" id="9783218at2"/>
<feature type="transmembrane region" description="Helical" evidence="10">
    <location>
        <begin position="196"/>
        <end position="215"/>
    </location>
</feature>
<keyword evidence="6" id="KW-0653">Protein transport</keyword>
<dbReference type="Proteomes" id="UP000014227">
    <property type="component" value="Chromosome I"/>
</dbReference>
<keyword evidence="2 10" id="KW-0813">Transport</keyword>
<feature type="transmembrane region" description="Helical" evidence="10">
    <location>
        <begin position="303"/>
        <end position="325"/>
    </location>
</feature>
<dbReference type="eggNOG" id="COG1173">
    <property type="taxonomic scope" value="Bacteria"/>
</dbReference>
<evidence type="ECO:0000256" key="1">
    <source>
        <dbReference type="ARBA" id="ARBA00004651"/>
    </source>
</evidence>
<keyword evidence="3" id="KW-1003">Cell membrane</keyword>
<dbReference type="EMBL" id="HF951689">
    <property type="protein sequence ID" value="CCW34865.1"/>
    <property type="molecule type" value="Genomic_DNA"/>
</dbReference>
<gene>
    <name evidence="12" type="ORF">CCALI_01043</name>
</gene>
<comment type="subcellular location">
    <subcellularLocation>
        <location evidence="1 10">Cell membrane</location>
        <topology evidence="1 10">Multi-pass membrane protein</topology>
    </subcellularLocation>
</comment>
<evidence type="ECO:0000256" key="3">
    <source>
        <dbReference type="ARBA" id="ARBA00022475"/>
    </source>
</evidence>
<dbReference type="Pfam" id="PF12911">
    <property type="entry name" value="OppC_N"/>
    <property type="match status" value="1"/>
</dbReference>
<feature type="transmembrane region" description="Helical" evidence="10">
    <location>
        <begin position="171"/>
        <end position="190"/>
    </location>
</feature>
<evidence type="ECO:0000256" key="10">
    <source>
        <dbReference type="RuleBase" id="RU363032"/>
    </source>
</evidence>
<dbReference type="PATRIC" id="fig|1303518.3.peg.1059"/>
<comment type="similarity">
    <text evidence="9">Belongs to the binding-protein-dependent transport system permease family. OppBC subfamily.</text>
</comment>
<dbReference type="GO" id="GO:0015031">
    <property type="term" value="P:protein transport"/>
    <property type="evidence" value="ECO:0007669"/>
    <property type="project" value="UniProtKB-KW"/>
</dbReference>
<keyword evidence="5" id="KW-0571">Peptide transport</keyword>
<protein>
    <submittedName>
        <fullName evidence="12">ABC-type dipeptide/oligopeptide/nickel transport systems, permease components</fullName>
    </submittedName>
</protein>
<feature type="transmembrane region" description="Helical" evidence="10">
    <location>
        <begin position="250"/>
        <end position="268"/>
    </location>
</feature>
<dbReference type="PANTHER" id="PTHR43386">
    <property type="entry name" value="OLIGOPEPTIDE TRANSPORT SYSTEM PERMEASE PROTEIN APPC"/>
    <property type="match status" value="1"/>
</dbReference>
<feature type="transmembrane region" description="Helical" evidence="10">
    <location>
        <begin position="6"/>
        <end position="23"/>
    </location>
</feature>
<sequence length="339" mass="37296">MYDWLSWDNLVPFLVVGGLVIAIRLASRQPLWREAFRRLRRNRAAIVAVSVIALYGFVALLDSISWKSSVNAEPKTVLDRIFEMAHVRVERTYSAPFAKYTMGEVHPHRLRGFHLLGTDGTGNDVLYETLKGCRTALLIGGLSSLLVLPLAVILGMLAGYFGKIVDDIIQYIYTVVGSVPDILLIIALVLVLGRGVVNICIALAFTSWIGLCRLVRGETLKYRDREFVLAARALGASNTRILMKHILPNLLPVVIISIVLGFSGFVLYEPLLAYLGVGVGPDVGSWGNMIDAARIELTRTPVIWWNLASASGALFILVLAFNILGDALRDAIDPRLRSS</sequence>
<dbReference type="CDD" id="cd06261">
    <property type="entry name" value="TM_PBP2"/>
    <property type="match status" value="1"/>
</dbReference>
<dbReference type="AlphaFoldDB" id="S0ETM3"/>
<dbReference type="InterPro" id="IPR025966">
    <property type="entry name" value="OppC_N"/>
</dbReference>
<evidence type="ECO:0000256" key="6">
    <source>
        <dbReference type="ARBA" id="ARBA00022927"/>
    </source>
</evidence>
<dbReference type="SUPFAM" id="SSF161098">
    <property type="entry name" value="MetI-like"/>
    <property type="match status" value="1"/>
</dbReference>
<evidence type="ECO:0000313" key="12">
    <source>
        <dbReference type="EMBL" id="CCW34865.1"/>
    </source>
</evidence>
<evidence type="ECO:0000256" key="9">
    <source>
        <dbReference type="ARBA" id="ARBA00024202"/>
    </source>
</evidence>
<reference evidence="13" key="1">
    <citation type="submission" date="2013-03" db="EMBL/GenBank/DDBJ databases">
        <title>Genome sequence of Chthonomonas calidirosea, the first sequenced genome from the Armatimonadetes phylum (formally candidate division OP10).</title>
        <authorList>
            <person name="Lee K.C.Y."/>
            <person name="Morgan X.C."/>
            <person name="Dunfield P.F."/>
            <person name="Tamas I."/>
            <person name="Houghton K.M."/>
            <person name="Vyssotski M."/>
            <person name="Ryan J.L.J."/>
            <person name="Lagutin K."/>
            <person name="McDonald I.R."/>
            <person name="Stott M.B."/>
        </authorList>
    </citation>
    <scope>NUCLEOTIDE SEQUENCE [LARGE SCALE GENOMIC DNA]</scope>
    <source>
        <strain evidence="13">DSM 23976 / ICMP 18418 / T49</strain>
    </source>
</reference>
<dbReference type="InterPro" id="IPR050366">
    <property type="entry name" value="BP-dependent_transpt_permease"/>
</dbReference>
<keyword evidence="7 10" id="KW-1133">Transmembrane helix</keyword>
<feature type="domain" description="ABC transmembrane type-1" evidence="11">
    <location>
        <begin position="133"/>
        <end position="325"/>
    </location>
</feature>
<keyword evidence="8 10" id="KW-0472">Membrane</keyword>
<dbReference type="Pfam" id="PF00528">
    <property type="entry name" value="BPD_transp_1"/>
    <property type="match status" value="1"/>
</dbReference>
<accession>S0ETM3</accession>
<dbReference type="PANTHER" id="PTHR43386:SF24">
    <property type="entry name" value="OLIGOPEPTIDE TRANSPORT SYSTEM PERMEASE PROTEIN AMID"/>
    <property type="match status" value="1"/>
</dbReference>
<dbReference type="KEGG" id="ccz:CCALI_01043"/>
<keyword evidence="13" id="KW-1185">Reference proteome</keyword>
<evidence type="ECO:0000313" key="13">
    <source>
        <dbReference type="Proteomes" id="UP000014227"/>
    </source>
</evidence>
<evidence type="ECO:0000259" key="11">
    <source>
        <dbReference type="PROSITE" id="PS50928"/>
    </source>
</evidence>
<organism evidence="12 13">
    <name type="scientific">Chthonomonas calidirosea (strain DSM 23976 / ICMP 18418 / T49)</name>
    <dbReference type="NCBI Taxonomy" id="1303518"/>
    <lineage>
        <taxon>Bacteria</taxon>
        <taxon>Bacillati</taxon>
        <taxon>Armatimonadota</taxon>
        <taxon>Chthonomonadia</taxon>
        <taxon>Chthonomonadales</taxon>
        <taxon>Chthonomonadaceae</taxon>
        <taxon>Chthonomonas</taxon>
    </lineage>
</organism>
<evidence type="ECO:0000256" key="2">
    <source>
        <dbReference type="ARBA" id="ARBA00022448"/>
    </source>
</evidence>
<dbReference type="InParanoid" id="S0ETM3"/>
<dbReference type="RefSeq" id="WP_016482414.1">
    <property type="nucleotide sequence ID" value="NC_021487.1"/>
</dbReference>
<keyword evidence="4 10" id="KW-0812">Transmembrane</keyword>
<name>S0ETM3_CHTCT</name>
<evidence type="ECO:0000256" key="7">
    <source>
        <dbReference type="ARBA" id="ARBA00022989"/>
    </source>
</evidence>